<dbReference type="PANTHER" id="PTHR21064:SF6">
    <property type="entry name" value="AMINOGLYCOSIDE PHOSPHOTRANSFERASE DOMAIN-CONTAINING PROTEIN"/>
    <property type="match status" value="1"/>
</dbReference>
<reference evidence="3 4" key="1">
    <citation type="submission" date="2024-05" db="EMBL/GenBank/DDBJ databases">
        <authorList>
            <person name="Haq I."/>
            <person name="Ullah Z."/>
            <person name="Ahmad R."/>
            <person name="Li M."/>
            <person name="Tong Y."/>
        </authorList>
    </citation>
    <scope>NUCLEOTIDE SEQUENCE [LARGE SCALE GENOMIC DNA]</scope>
    <source>
        <strain evidence="3 4">16A2E</strain>
    </source>
</reference>
<dbReference type="PANTHER" id="PTHR21064">
    <property type="entry name" value="AMINOGLYCOSIDE PHOSPHOTRANSFERASE DOMAIN-CONTAINING PROTEIN-RELATED"/>
    <property type="match status" value="1"/>
</dbReference>
<dbReference type="Gene3D" id="3.90.1200.10">
    <property type="match status" value="1"/>
</dbReference>
<comment type="caution">
    <text evidence="3">The sequence shown here is derived from an EMBL/GenBank/DDBJ whole genome shotgun (WGS) entry which is preliminary data.</text>
</comment>
<comment type="similarity">
    <text evidence="1">Belongs to the pseudomonas-type ThrB family.</text>
</comment>
<proteinExistence type="inferred from homology"/>
<evidence type="ECO:0000313" key="4">
    <source>
        <dbReference type="Proteomes" id="UP001444625"/>
    </source>
</evidence>
<dbReference type="RefSeq" id="WP_345823744.1">
    <property type="nucleotide sequence ID" value="NZ_JBDIML010000001.1"/>
</dbReference>
<keyword evidence="4" id="KW-1185">Reference proteome</keyword>
<dbReference type="InterPro" id="IPR050249">
    <property type="entry name" value="Pseudomonas-type_ThrB"/>
</dbReference>
<dbReference type="InterPro" id="IPR002575">
    <property type="entry name" value="Aminoglycoside_PTrfase"/>
</dbReference>
<feature type="domain" description="Aminoglycoside phosphotransferase" evidence="2">
    <location>
        <begin position="30"/>
        <end position="251"/>
    </location>
</feature>
<evidence type="ECO:0000259" key="2">
    <source>
        <dbReference type="Pfam" id="PF01636"/>
    </source>
</evidence>
<accession>A0ABU9XF23</accession>
<dbReference type="SUPFAM" id="SSF56112">
    <property type="entry name" value="Protein kinase-like (PK-like)"/>
    <property type="match status" value="1"/>
</dbReference>
<dbReference type="EMBL" id="JBDIML010000001">
    <property type="protein sequence ID" value="MEN2766291.1"/>
    <property type="molecule type" value="Genomic_DNA"/>
</dbReference>
<evidence type="ECO:0000256" key="1">
    <source>
        <dbReference type="ARBA" id="ARBA00038240"/>
    </source>
</evidence>
<dbReference type="Pfam" id="PF01636">
    <property type="entry name" value="APH"/>
    <property type="match status" value="1"/>
</dbReference>
<sequence>MNNKDNELVDIALQKYDLQVKSVSFLIEETNDFYKVEDHQQNLYVLKVYQEESSSIDDNLVEVFFLKYLTENSDLLIPTMIQAKDGKYIQQIVTPNHSKPRRVALFSWLEGEDLHNNETESLFIKLGELTAKLHQTMKGVSIPPNISPKKWNKVFFYAGEEAVYRNENYESILSQEYFDLMDKIIPFLDEALSNYYKENENQLLLIHADLNPWNIKVLRDELRILDFEDALLGLPVHDIAIMLYYYDYEEDFNLKEVKNLFLKGYEMVCPPPSFTDYDLDLLMTARRVNFMNYILLVSDEPQSFIEKSIPRVKDFIRRYNIVLD</sequence>
<evidence type="ECO:0000313" key="3">
    <source>
        <dbReference type="EMBL" id="MEN2766291.1"/>
    </source>
</evidence>
<organism evidence="3 4">
    <name type="scientific">Ornithinibacillus xuwenensis</name>
    <dbReference type="NCBI Taxonomy" id="3144668"/>
    <lineage>
        <taxon>Bacteria</taxon>
        <taxon>Bacillati</taxon>
        <taxon>Bacillota</taxon>
        <taxon>Bacilli</taxon>
        <taxon>Bacillales</taxon>
        <taxon>Bacillaceae</taxon>
        <taxon>Ornithinibacillus</taxon>
    </lineage>
</organism>
<protein>
    <submittedName>
        <fullName evidence="3">Phosphotransferase</fullName>
    </submittedName>
</protein>
<dbReference type="Proteomes" id="UP001444625">
    <property type="component" value="Unassembled WGS sequence"/>
</dbReference>
<dbReference type="InterPro" id="IPR011009">
    <property type="entry name" value="Kinase-like_dom_sf"/>
</dbReference>
<dbReference type="Gene3D" id="3.30.200.20">
    <property type="entry name" value="Phosphorylase Kinase, domain 1"/>
    <property type="match status" value="1"/>
</dbReference>
<gene>
    <name evidence="3" type="ORF">ABC228_03760</name>
</gene>
<name>A0ABU9XF23_9BACI</name>